<evidence type="ECO:0000256" key="1">
    <source>
        <dbReference type="SAM" id="Phobius"/>
    </source>
</evidence>
<dbReference type="RefSeq" id="WP_130431835.1">
    <property type="nucleotide sequence ID" value="NZ_SGXF01000001.1"/>
</dbReference>
<feature type="transmembrane region" description="Helical" evidence="1">
    <location>
        <begin position="7"/>
        <end position="28"/>
    </location>
</feature>
<accession>A0A4Q7PRK7</accession>
<dbReference type="OrthoDB" id="2067265at2"/>
<comment type="caution">
    <text evidence="2">The sequence shown here is derived from an EMBL/GenBank/DDBJ whole genome shotgun (WGS) entry which is preliminary data.</text>
</comment>
<protein>
    <submittedName>
        <fullName evidence="2">Uncharacterized protein</fullName>
    </submittedName>
</protein>
<sequence length="79" mass="9440">MKKLYTFMWILVWSFIGVFIGSSIFQYYDYKTHPGLYAYQSAPWYLSIEIRGAFTAVIVLAILSAMWLMKKRMKKNRKE</sequence>
<keyword evidence="1" id="KW-0472">Membrane</keyword>
<dbReference type="AlphaFoldDB" id="A0A4Q7PRK7"/>
<gene>
    <name evidence="2" type="ORF">EV209_0008</name>
</gene>
<evidence type="ECO:0000313" key="2">
    <source>
        <dbReference type="EMBL" id="RZT01910.1"/>
    </source>
</evidence>
<keyword evidence="1" id="KW-0812">Transmembrane</keyword>
<reference evidence="2 3" key="1">
    <citation type="submission" date="2019-02" db="EMBL/GenBank/DDBJ databases">
        <title>Genomic Encyclopedia of Type Strains, Phase IV (KMG-IV): sequencing the most valuable type-strain genomes for metagenomic binning, comparative biology and taxonomic classification.</title>
        <authorList>
            <person name="Goeker M."/>
        </authorList>
    </citation>
    <scope>NUCLEOTIDE SEQUENCE [LARGE SCALE GENOMIC DNA]</scope>
    <source>
        <strain evidence="2 3">DSM 29486</strain>
    </source>
</reference>
<dbReference type="EMBL" id="SGXF01000001">
    <property type="protein sequence ID" value="RZT01910.1"/>
    <property type="molecule type" value="Genomic_DNA"/>
</dbReference>
<name>A0A4Q7PRK7_9FIRM</name>
<feature type="transmembrane region" description="Helical" evidence="1">
    <location>
        <begin position="48"/>
        <end position="69"/>
    </location>
</feature>
<keyword evidence="3" id="KW-1185">Reference proteome</keyword>
<proteinExistence type="predicted"/>
<evidence type="ECO:0000313" key="3">
    <source>
        <dbReference type="Proteomes" id="UP000292927"/>
    </source>
</evidence>
<keyword evidence="1" id="KW-1133">Transmembrane helix</keyword>
<dbReference type="Proteomes" id="UP000292927">
    <property type="component" value="Unassembled WGS sequence"/>
</dbReference>
<organism evidence="2 3">
    <name type="scientific">Cuneatibacter caecimuris</name>
    <dbReference type="NCBI Taxonomy" id="1796618"/>
    <lineage>
        <taxon>Bacteria</taxon>
        <taxon>Bacillati</taxon>
        <taxon>Bacillota</taxon>
        <taxon>Clostridia</taxon>
        <taxon>Lachnospirales</taxon>
        <taxon>Lachnospiraceae</taxon>
        <taxon>Cuneatibacter</taxon>
    </lineage>
</organism>